<evidence type="ECO:0000313" key="1">
    <source>
        <dbReference type="EMBL" id="TXX67307.1"/>
    </source>
</evidence>
<gene>
    <name evidence="1" type="ORF">FXF03_01660</name>
</gene>
<sequence>MPATAIEVIEVNSLFDFEKLIHDISDFESKVEIVKHPKAGYRLSFLSETNSTGSERLAKYFLTLLGVEFEMNHVSPSITMVKILSGEYAGVYDIEYDYTQGKLNLFQELG</sequence>
<proteinExistence type="predicted"/>
<evidence type="ECO:0000313" key="2">
    <source>
        <dbReference type="Proteomes" id="UP000323819"/>
    </source>
</evidence>
<comment type="caution">
    <text evidence="1">The sequence shown here is derived from an EMBL/GenBank/DDBJ whole genome shotgun (WGS) entry which is preliminary data.</text>
</comment>
<dbReference type="RefSeq" id="WP_148500146.1">
    <property type="nucleotide sequence ID" value="NZ_VSHM01000002.1"/>
</dbReference>
<protein>
    <submittedName>
        <fullName evidence="1">Uncharacterized protein</fullName>
    </submittedName>
</protein>
<dbReference type="Proteomes" id="UP000323819">
    <property type="component" value="Unassembled WGS sequence"/>
</dbReference>
<reference evidence="1 2" key="1">
    <citation type="submission" date="2019-06" db="EMBL/GenBank/DDBJ databases">
        <title>Vibrio cholerae phylogeny based on whole-genome sequencing reveals genetic diversity and population strucutre.</title>
        <authorList>
            <person name="Zhiqiu Y."/>
            <person name="Bin L."/>
            <person name="Lingyan J."/>
        </authorList>
    </citation>
    <scope>NUCLEOTIDE SEQUENCE [LARGE SCALE GENOMIC DNA]</scope>
    <source>
        <strain evidence="1 2">N2814</strain>
    </source>
</reference>
<accession>A0ABD7SR81</accession>
<organism evidence="1 2">
    <name type="scientific">Vibrio cholerae</name>
    <dbReference type="NCBI Taxonomy" id="666"/>
    <lineage>
        <taxon>Bacteria</taxon>
        <taxon>Pseudomonadati</taxon>
        <taxon>Pseudomonadota</taxon>
        <taxon>Gammaproteobacteria</taxon>
        <taxon>Vibrionales</taxon>
        <taxon>Vibrionaceae</taxon>
        <taxon>Vibrio</taxon>
    </lineage>
</organism>
<dbReference type="EMBL" id="VSIJ01000005">
    <property type="protein sequence ID" value="TXX67307.1"/>
    <property type="molecule type" value="Genomic_DNA"/>
</dbReference>
<name>A0ABD7SR81_VIBCL</name>
<dbReference type="AlphaFoldDB" id="A0ABD7SR81"/>